<evidence type="ECO:0000313" key="1">
    <source>
        <dbReference type="EMBL" id="WBA10486.1"/>
    </source>
</evidence>
<proteinExistence type="predicted"/>
<sequence>MSSGKLPLAAGELQLNFCKTLTCPNFGSKDEQDYLVQHTNPARPTLVCRECGAFPPLLNNHDVHAELIAQRQLHADGLCACTNPECEHLGKPVLTHRHCYHAFGYSGDRQRYRCKSCQSTFVDRWSGVNKKSELQQKLLAFLFTGHTVRDICRRLSLNPKTFYDHLNQIAARCRQKLAAYDSRFLADTSTGHLASVHAALQPKSDNGVQWLATGEAHSGYVLQQDVNYHANDHHHLPTHHDPYQPDCRFMSTHSAGQQQDSVARPEGLLGRVDAKYREVFSRSNVEDPYTQPLHFIYPNRGTLIRPQYTTYAHYLNLKPLIEHWQQIVVFSPQEPLLRSACLSVFEADIRDKRVSHVYVEQDAGWQPGSEPEKIDIVLLSWWRDRWAFTRSGDGAKAICDHGQNKGQEAYWLTHASCDALKKYQQHFHQQFSLLVNEPRRRLRPGGLLPLLDIYRAWHNLCWQDRAHLTPAQRLGLTERPLTLADLML</sequence>
<reference evidence="1" key="1">
    <citation type="submission" date="2022-09" db="EMBL/GenBank/DDBJ databases">
        <authorList>
            <person name="Li Z.-J."/>
        </authorList>
    </citation>
    <scope>NUCLEOTIDE SEQUENCE</scope>
    <source>
        <strain evidence="1">TGB11</strain>
        <plasmid evidence="1">unnamed</plasmid>
    </source>
</reference>
<accession>A0AA47KP60</accession>
<protein>
    <submittedName>
        <fullName evidence="1">Lactate dehydrogenase</fullName>
    </submittedName>
</protein>
<evidence type="ECO:0000313" key="2">
    <source>
        <dbReference type="Proteomes" id="UP001164748"/>
    </source>
</evidence>
<organism evidence="1 2">
    <name type="scientific">Salinivibrio kushneri</name>
    <dbReference type="NCBI Taxonomy" id="1908198"/>
    <lineage>
        <taxon>Bacteria</taxon>
        <taxon>Pseudomonadati</taxon>
        <taxon>Pseudomonadota</taxon>
        <taxon>Gammaproteobacteria</taxon>
        <taxon>Vibrionales</taxon>
        <taxon>Vibrionaceae</taxon>
        <taxon>Salinivibrio</taxon>
    </lineage>
</organism>
<dbReference type="EMBL" id="CP114589">
    <property type="protein sequence ID" value="WBA10486.1"/>
    <property type="molecule type" value="Genomic_DNA"/>
</dbReference>
<name>A0AA47KP60_9GAMM</name>
<dbReference type="RefSeq" id="WP_269580492.1">
    <property type="nucleotide sequence ID" value="NZ_CP114589.1"/>
</dbReference>
<dbReference type="Proteomes" id="UP001164748">
    <property type="component" value="Plasmid unnamed"/>
</dbReference>
<dbReference type="AlphaFoldDB" id="A0AA47KP60"/>
<keyword evidence="1" id="KW-0614">Plasmid</keyword>
<gene>
    <name evidence="1" type="ORF">N8M53_14130</name>
</gene>
<geneLocation type="plasmid" evidence="1 2">
    <name>unnamed</name>
</geneLocation>